<dbReference type="EMBL" id="JAAEDH010000015">
    <property type="protein sequence ID" value="MBR0656082.1"/>
    <property type="molecule type" value="Genomic_DNA"/>
</dbReference>
<dbReference type="CDD" id="cd19080">
    <property type="entry name" value="AKR_AKR9A_9B"/>
    <property type="match status" value="1"/>
</dbReference>
<dbReference type="PANTHER" id="PTHR43364">
    <property type="entry name" value="NADH-SPECIFIC METHYLGLYOXAL REDUCTASE-RELATED"/>
    <property type="match status" value="1"/>
</dbReference>
<dbReference type="Gene3D" id="3.20.20.100">
    <property type="entry name" value="NADP-dependent oxidoreductase domain"/>
    <property type="match status" value="1"/>
</dbReference>
<sequence length="370" mass="39091">MTPTPFRTLGRSGLVVSPFALGTMTFGAKRWGSGEASSRAVFDAYVEAGGNVIDTADVYSAGRSEEMVGNFIHDHQARHRLVLATKAGFARETGYPHAGGNGAKNITTALEGSLRRLRTDCVDLFWLHVWDMVTPAEEVLQTLTTLVRAGKIRHYGISNAPAWYIAKLATLASAHALPAPIALQFEYSLVERGIEAEHVDAAREFGLGTLGWSPLGGGMLTGKYRRADVEGRAPTERGLPSAAARPGEEAGDGHGRLGGANPFGDSKFTPHNWAVLDVLTAVAGELNQSPAAVALAWSLARPGITGLVMGASRVEQLRDNLAALEITLSPEQRARLDAVSAPAPGYPASIAVPAVNRMVFGGHAVAGWRG</sequence>
<name>A0AAF1KUF4_9PROT</name>
<keyword evidence="5" id="KW-1185">Reference proteome</keyword>
<reference evidence="4" key="1">
    <citation type="submission" date="2020-01" db="EMBL/GenBank/DDBJ databases">
        <authorList>
            <person name="Rat A."/>
        </authorList>
    </citation>
    <scope>NUCLEOTIDE SEQUENCE</scope>
    <source>
        <strain evidence="4">LMG 28251</strain>
    </source>
</reference>
<dbReference type="GO" id="GO:0005829">
    <property type="term" value="C:cytosol"/>
    <property type="evidence" value="ECO:0007669"/>
    <property type="project" value="TreeGrafter"/>
</dbReference>
<feature type="domain" description="NADP-dependent oxidoreductase" evidence="3">
    <location>
        <begin position="20"/>
        <end position="340"/>
    </location>
</feature>
<feature type="compositionally biased region" description="Basic and acidic residues" evidence="2">
    <location>
        <begin position="246"/>
        <end position="255"/>
    </location>
</feature>
<comment type="caution">
    <text evidence="4">The sequence shown here is derived from an EMBL/GenBank/DDBJ whole genome shotgun (WGS) entry which is preliminary data.</text>
</comment>
<accession>A0AAF1KUF4</accession>
<reference evidence="4" key="2">
    <citation type="journal article" date="2021" name="Syst. Appl. Microbiol.">
        <title>Roseomonas hellenica sp. nov., isolated from roots of wild-growing Alkanna tinctoria.</title>
        <authorList>
            <person name="Rat A."/>
            <person name="Naranjo H.D."/>
            <person name="Lebbe L."/>
            <person name="Cnockaert M."/>
            <person name="Krigas N."/>
            <person name="Grigoriadou K."/>
            <person name="Maloupa E."/>
            <person name="Willems A."/>
        </authorList>
    </citation>
    <scope>NUCLEOTIDE SEQUENCE</scope>
    <source>
        <strain evidence="4">LMG 28251</strain>
    </source>
</reference>
<protein>
    <submittedName>
        <fullName evidence="4">Aldo/keto reductase</fullName>
    </submittedName>
</protein>
<organism evidence="4 5">
    <name type="scientific">Plastoroseomonas arctica</name>
    <dbReference type="NCBI Taxonomy" id="1509237"/>
    <lineage>
        <taxon>Bacteria</taxon>
        <taxon>Pseudomonadati</taxon>
        <taxon>Pseudomonadota</taxon>
        <taxon>Alphaproteobacteria</taxon>
        <taxon>Acetobacterales</taxon>
        <taxon>Acetobacteraceae</taxon>
        <taxon>Plastoroseomonas</taxon>
    </lineage>
</organism>
<dbReference type="GO" id="GO:0016491">
    <property type="term" value="F:oxidoreductase activity"/>
    <property type="evidence" value="ECO:0007669"/>
    <property type="project" value="UniProtKB-KW"/>
</dbReference>
<evidence type="ECO:0000256" key="2">
    <source>
        <dbReference type="SAM" id="MobiDB-lite"/>
    </source>
</evidence>
<dbReference type="Pfam" id="PF00248">
    <property type="entry name" value="Aldo_ket_red"/>
    <property type="match status" value="1"/>
</dbReference>
<feature type="region of interest" description="Disordered" evidence="2">
    <location>
        <begin position="230"/>
        <end position="263"/>
    </location>
</feature>
<dbReference type="InterPro" id="IPR050523">
    <property type="entry name" value="AKR_Detox_Biosynth"/>
</dbReference>
<dbReference type="AlphaFoldDB" id="A0AAF1KUF4"/>
<evidence type="ECO:0000256" key="1">
    <source>
        <dbReference type="ARBA" id="ARBA00023002"/>
    </source>
</evidence>
<dbReference type="InterPro" id="IPR036812">
    <property type="entry name" value="NAD(P)_OxRdtase_dom_sf"/>
</dbReference>
<dbReference type="RefSeq" id="WP_211874929.1">
    <property type="nucleotide sequence ID" value="NZ_JAAEDH010000015.1"/>
</dbReference>
<dbReference type="PANTHER" id="PTHR43364:SF4">
    <property type="entry name" value="NAD(P)-LINKED OXIDOREDUCTASE SUPERFAMILY PROTEIN"/>
    <property type="match status" value="1"/>
</dbReference>
<evidence type="ECO:0000313" key="5">
    <source>
        <dbReference type="Proteomes" id="UP001196068"/>
    </source>
</evidence>
<gene>
    <name evidence="4" type="ORF">GXW79_13445</name>
</gene>
<evidence type="ECO:0000313" key="4">
    <source>
        <dbReference type="EMBL" id="MBR0656082.1"/>
    </source>
</evidence>
<dbReference type="InterPro" id="IPR023210">
    <property type="entry name" value="NADP_OxRdtase_dom"/>
</dbReference>
<dbReference type="Proteomes" id="UP001196068">
    <property type="component" value="Unassembled WGS sequence"/>
</dbReference>
<evidence type="ECO:0000259" key="3">
    <source>
        <dbReference type="Pfam" id="PF00248"/>
    </source>
</evidence>
<keyword evidence="1" id="KW-0560">Oxidoreductase</keyword>
<proteinExistence type="predicted"/>
<dbReference type="SUPFAM" id="SSF51430">
    <property type="entry name" value="NAD(P)-linked oxidoreductase"/>
    <property type="match status" value="1"/>
</dbReference>